<dbReference type="Proteomes" id="UP000887578">
    <property type="component" value="Unplaced"/>
</dbReference>
<sequence length="194" mass="22719">MHQQQQQQNPQATRSFGVCCRFPDAELRKCIKQNGNDWEVNDLEKFEKFSNKIKDALGEKKVTEKEESERTFQENRKKLQERHQKLAGIRQLLQYQNLTELITDFVQVCVLFECGEKIERKFGVSDSLEILFNFVLAHEKCPNGFSLFFNNKELKCAPVWYKEYGTLPDRIETFNETGLDSSVAVTVKENQKKL</sequence>
<organism evidence="1 2">
    <name type="scientific">Panagrolaimus davidi</name>
    <dbReference type="NCBI Taxonomy" id="227884"/>
    <lineage>
        <taxon>Eukaryota</taxon>
        <taxon>Metazoa</taxon>
        <taxon>Ecdysozoa</taxon>
        <taxon>Nematoda</taxon>
        <taxon>Chromadorea</taxon>
        <taxon>Rhabditida</taxon>
        <taxon>Tylenchina</taxon>
        <taxon>Panagrolaimomorpha</taxon>
        <taxon>Panagrolaimoidea</taxon>
        <taxon>Panagrolaimidae</taxon>
        <taxon>Panagrolaimus</taxon>
    </lineage>
</organism>
<evidence type="ECO:0000313" key="1">
    <source>
        <dbReference type="Proteomes" id="UP000887578"/>
    </source>
</evidence>
<dbReference type="Gene3D" id="3.10.20.90">
    <property type="entry name" value="Phosphatidylinositol 3-kinase Catalytic Subunit, Chain A, domain 1"/>
    <property type="match status" value="1"/>
</dbReference>
<name>A0A914QYS7_9BILA</name>
<reference evidence="2" key="1">
    <citation type="submission" date="2022-11" db="UniProtKB">
        <authorList>
            <consortium name="WormBaseParasite"/>
        </authorList>
    </citation>
    <scope>IDENTIFICATION</scope>
</reference>
<dbReference type="SUPFAM" id="SSF54236">
    <property type="entry name" value="Ubiquitin-like"/>
    <property type="match status" value="1"/>
</dbReference>
<protein>
    <submittedName>
        <fullName evidence="2">UBX domain-containing protein</fullName>
    </submittedName>
</protein>
<dbReference type="WBParaSite" id="PDA_v2.g712.t1">
    <property type="protein sequence ID" value="PDA_v2.g712.t1"/>
    <property type="gene ID" value="PDA_v2.g712"/>
</dbReference>
<accession>A0A914QYS7</accession>
<keyword evidence="1" id="KW-1185">Reference proteome</keyword>
<evidence type="ECO:0000313" key="2">
    <source>
        <dbReference type="WBParaSite" id="PDA_v2.g712.t1"/>
    </source>
</evidence>
<dbReference type="InterPro" id="IPR029071">
    <property type="entry name" value="Ubiquitin-like_domsf"/>
</dbReference>
<dbReference type="AlphaFoldDB" id="A0A914QYS7"/>
<proteinExistence type="predicted"/>